<dbReference type="RefSeq" id="WP_117360115.1">
    <property type="nucleotide sequence ID" value="NZ_QURH01000813.1"/>
</dbReference>
<evidence type="ECO:0000256" key="1">
    <source>
        <dbReference type="ARBA" id="ARBA00009437"/>
    </source>
</evidence>
<dbReference type="InterPro" id="IPR036390">
    <property type="entry name" value="WH_DNA-bd_sf"/>
</dbReference>
<sequence>MDLDLAQVRAFVTTAETRHFGHAAAELGLTQQALSKRIARLEALLGTRLLERGHGGVRPTAAGHRFLAPARRALATADAAVSAVRDDAGPLRVDVWGHLYDPSRTLSEVIDDVPPIELGRARDLPAVFSALLRGEADAAFGRVHRTGRPREDELTRRAVRLEPVDALISADHPLGRAEQLRPADLRDARLVFPAASDRLDFLRHFADAFGIRDRVEVVNLGAGRLLAELRDTPGAFTLFPADARLPDVPGVRAVPLADPVPLYAWSLLWADATRHPRLSDLLRALSTHGRARRWLEYDPSRDWLPDEDTDALSPR</sequence>
<dbReference type="InterPro" id="IPR000847">
    <property type="entry name" value="LysR_HTH_N"/>
</dbReference>
<dbReference type="Gene3D" id="1.10.10.10">
    <property type="entry name" value="Winged helix-like DNA-binding domain superfamily/Winged helix DNA-binding domain"/>
    <property type="match status" value="1"/>
</dbReference>
<dbReference type="OrthoDB" id="3828349at2"/>
<keyword evidence="2" id="KW-0805">Transcription regulation</keyword>
<accession>A0A372JEF1</accession>
<dbReference type="Gene3D" id="3.40.190.10">
    <property type="entry name" value="Periplasmic binding protein-like II"/>
    <property type="match status" value="2"/>
</dbReference>
<dbReference type="PRINTS" id="PR00039">
    <property type="entry name" value="HTHLYSR"/>
</dbReference>
<dbReference type="PROSITE" id="PS50931">
    <property type="entry name" value="HTH_LYSR"/>
    <property type="match status" value="1"/>
</dbReference>
<evidence type="ECO:0000256" key="4">
    <source>
        <dbReference type="ARBA" id="ARBA00023163"/>
    </source>
</evidence>
<name>A0A372JEF1_9ACTN</name>
<dbReference type="SUPFAM" id="SSF53850">
    <property type="entry name" value="Periplasmic binding protein-like II"/>
    <property type="match status" value="1"/>
</dbReference>
<dbReference type="InterPro" id="IPR036388">
    <property type="entry name" value="WH-like_DNA-bd_sf"/>
</dbReference>
<dbReference type="Proteomes" id="UP000261811">
    <property type="component" value="Unassembled WGS sequence"/>
</dbReference>
<comment type="similarity">
    <text evidence="1">Belongs to the LysR transcriptional regulatory family.</text>
</comment>
<protein>
    <submittedName>
        <fullName evidence="6">LysR family transcriptional regulator</fullName>
    </submittedName>
</protein>
<keyword evidence="7" id="KW-1185">Reference proteome</keyword>
<dbReference type="FunFam" id="1.10.10.10:FF:000001">
    <property type="entry name" value="LysR family transcriptional regulator"/>
    <property type="match status" value="1"/>
</dbReference>
<dbReference type="AlphaFoldDB" id="A0A372JEF1"/>
<gene>
    <name evidence="6" type="ORF">DZF91_27930</name>
</gene>
<dbReference type="Pfam" id="PF03466">
    <property type="entry name" value="LysR_substrate"/>
    <property type="match status" value="1"/>
</dbReference>
<dbReference type="Pfam" id="PF00126">
    <property type="entry name" value="HTH_1"/>
    <property type="match status" value="1"/>
</dbReference>
<evidence type="ECO:0000256" key="2">
    <source>
        <dbReference type="ARBA" id="ARBA00023015"/>
    </source>
</evidence>
<dbReference type="GO" id="GO:0032993">
    <property type="term" value="C:protein-DNA complex"/>
    <property type="evidence" value="ECO:0007669"/>
    <property type="project" value="TreeGrafter"/>
</dbReference>
<keyword evidence="4" id="KW-0804">Transcription</keyword>
<dbReference type="PANTHER" id="PTHR30346">
    <property type="entry name" value="TRANSCRIPTIONAL DUAL REGULATOR HCAR-RELATED"/>
    <property type="match status" value="1"/>
</dbReference>
<proteinExistence type="inferred from homology"/>
<keyword evidence="3" id="KW-0238">DNA-binding</keyword>
<evidence type="ECO:0000259" key="5">
    <source>
        <dbReference type="PROSITE" id="PS50931"/>
    </source>
</evidence>
<comment type="caution">
    <text evidence="6">The sequence shown here is derived from an EMBL/GenBank/DDBJ whole genome shotgun (WGS) entry which is preliminary data.</text>
</comment>
<dbReference type="GO" id="GO:0003700">
    <property type="term" value="F:DNA-binding transcription factor activity"/>
    <property type="evidence" value="ECO:0007669"/>
    <property type="project" value="InterPro"/>
</dbReference>
<reference evidence="6 7" key="1">
    <citation type="submission" date="2018-08" db="EMBL/GenBank/DDBJ databases">
        <title>Actinomadura jelena sp. nov., a novel Actinomycete isolated from soil in Chad.</title>
        <authorList>
            <person name="Shi L."/>
        </authorList>
    </citation>
    <scope>NUCLEOTIDE SEQUENCE [LARGE SCALE GENOMIC DNA]</scope>
    <source>
        <strain evidence="6 7">NEAU-G17</strain>
    </source>
</reference>
<evidence type="ECO:0000313" key="6">
    <source>
        <dbReference type="EMBL" id="RFU38393.1"/>
    </source>
</evidence>
<evidence type="ECO:0000256" key="3">
    <source>
        <dbReference type="ARBA" id="ARBA00023125"/>
    </source>
</evidence>
<feature type="domain" description="HTH lysR-type" evidence="5">
    <location>
        <begin position="3"/>
        <end position="60"/>
    </location>
</feature>
<dbReference type="InterPro" id="IPR005119">
    <property type="entry name" value="LysR_subst-bd"/>
</dbReference>
<dbReference type="PANTHER" id="PTHR30346:SF0">
    <property type="entry name" value="HCA OPERON TRANSCRIPTIONAL ACTIVATOR HCAR"/>
    <property type="match status" value="1"/>
</dbReference>
<dbReference type="SUPFAM" id="SSF46785">
    <property type="entry name" value="Winged helix' DNA-binding domain"/>
    <property type="match status" value="1"/>
</dbReference>
<organism evidence="6 7">
    <name type="scientific">Actinomadura logoneensis</name>
    <dbReference type="NCBI Taxonomy" id="2293572"/>
    <lineage>
        <taxon>Bacteria</taxon>
        <taxon>Bacillati</taxon>
        <taxon>Actinomycetota</taxon>
        <taxon>Actinomycetes</taxon>
        <taxon>Streptosporangiales</taxon>
        <taxon>Thermomonosporaceae</taxon>
        <taxon>Actinomadura</taxon>
    </lineage>
</organism>
<dbReference type="EMBL" id="QURH01000813">
    <property type="protein sequence ID" value="RFU38393.1"/>
    <property type="molecule type" value="Genomic_DNA"/>
</dbReference>
<dbReference type="GO" id="GO:0003677">
    <property type="term" value="F:DNA binding"/>
    <property type="evidence" value="ECO:0007669"/>
    <property type="project" value="UniProtKB-KW"/>
</dbReference>
<evidence type="ECO:0000313" key="7">
    <source>
        <dbReference type="Proteomes" id="UP000261811"/>
    </source>
</evidence>